<accession>A0A1F6EI32</accession>
<proteinExistence type="predicted"/>
<evidence type="ECO:0000313" key="2">
    <source>
        <dbReference type="Proteomes" id="UP000178587"/>
    </source>
</evidence>
<evidence type="ECO:0000313" key="1">
    <source>
        <dbReference type="EMBL" id="OGG73301.1"/>
    </source>
</evidence>
<comment type="caution">
    <text evidence="1">The sequence shown here is derived from an EMBL/GenBank/DDBJ whole genome shotgun (WGS) entry which is preliminary data.</text>
</comment>
<dbReference type="AlphaFoldDB" id="A0A1F6EI32"/>
<protein>
    <submittedName>
        <fullName evidence="1">Uncharacterized protein</fullName>
    </submittedName>
</protein>
<reference evidence="1 2" key="1">
    <citation type="journal article" date="2016" name="Nat. Commun.">
        <title>Thousands of microbial genomes shed light on interconnected biogeochemical processes in an aquifer system.</title>
        <authorList>
            <person name="Anantharaman K."/>
            <person name="Brown C.T."/>
            <person name="Hug L.A."/>
            <person name="Sharon I."/>
            <person name="Castelle C.J."/>
            <person name="Probst A.J."/>
            <person name="Thomas B.C."/>
            <person name="Singh A."/>
            <person name="Wilkins M.J."/>
            <person name="Karaoz U."/>
            <person name="Brodie E.L."/>
            <person name="Williams K.H."/>
            <person name="Hubbard S.S."/>
            <person name="Banfield J.F."/>
        </authorList>
    </citation>
    <scope>NUCLEOTIDE SEQUENCE [LARGE SCALE GENOMIC DNA]</scope>
</reference>
<sequence length="250" mass="26358">MQSNFSLRQLFLFLFALLVVLFAASLISAWTGPTQSPPDGNVPAPINVGSVDQVKNAGLSLDALAVFGSQYISGKLGIGVENSTVSLDVAGSIRMRGGGSPLGGKVLVSTDSSGTLEWATISYQVEQTSGPHDTYNLKATQTPGTPLYLLVQDMVDNGNVTVSGVGTPYNDAATRARMCYALTGGNSDATVLTYTTDSYASPGDNHVYKWIGTRWVRYGANGNNSLIRVITCKIPGGLRITTDSGTIFTF</sequence>
<organism evidence="1 2">
    <name type="scientific">Candidatus Kaiserbacteria bacterium RIFCSPLOWO2_01_FULL_50_24</name>
    <dbReference type="NCBI Taxonomy" id="1798507"/>
    <lineage>
        <taxon>Bacteria</taxon>
        <taxon>Candidatus Kaiseribacteriota</taxon>
    </lineage>
</organism>
<gene>
    <name evidence="1" type="ORF">A3A34_03405</name>
</gene>
<dbReference type="Proteomes" id="UP000178587">
    <property type="component" value="Unassembled WGS sequence"/>
</dbReference>
<name>A0A1F6EI32_9BACT</name>
<dbReference type="EMBL" id="MFLU01000022">
    <property type="protein sequence ID" value="OGG73301.1"/>
    <property type="molecule type" value="Genomic_DNA"/>
</dbReference>